<evidence type="ECO:0000256" key="6">
    <source>
        <dbReference type="ARBA" id="ARBA00022692"/>
    </source>
</evidence>
<feature type="binding site" description="axial binding residue" evidence="13">
    <location>
        <position position="494"/>
    </location>
    <ligand>
        <name>heme</name>
        <dbReference type="ChEBI" id="CHEBI:30413"/>
    </ligand>
    <ligandPart>
        <name>Fe</name>
        <dbReference type="ChEBI" id="CHEBI:18248"/>
    </ligandPart>
</feature>
<dbReference type="GO" id="GO:0005506">
    <property type="term" value="F:iron ion binding"/>
    <property type="evidence" value="ECO:0007669"/>
    <property type="project" value="InterPro"/>
</dbReference>
<dbReference type="PANTHER" id="PTHR24305">
    <property type="entry name" value="CYTOCHROME P450"/>
    <property type="match status" value="1"/>
</dbReference>
<dbReference type="InterPro" id="IPR001128">
    <property type="entry name" value="Cyt_P450"/>
</dbReference>
<dbReference type="Pfam" id="PF00067">
    <property type="entry name" value="p450"/>
    <property type="match status" value="1"/>
</dbReference>
<reference evidence="15" key="1">
    <citation type="submission" date="2020-11" db="EMBL/GenBank/DDBJ databases">
        <authorList>
            <consortium name="DOE Joint Genome Institute"/>
            <person name="Ahrendt S."/>
            <person name="Riley R."/>
            <person name="Andreopoulos W."/>
            <person name="LaButti K."/>
            <person name="Pangilinan J."/>
            <person name="Ruiz-duenas F.J."/>
            <person name="Barrasa J.M."/>
            <person name="Sanchez-Garcia M."/>
            <person name="Camarero S."/>
            <person name="Miyauchi S."/>
            <person name="Serrano A."/>
            <person name="Linde D."/>
            <person name="Babiker R."/>
            <person name="Drula E."/>
            <person name="Ayuso-Fernandez I."/>
            <person name="Pacheco R."/>
            <person name="Padilla G."/>
            <person name="Ferreira P."/>
            <person name="Barriuso J."/>
            <person name="Kellner H."/>
            <person name="Castanera R."/>
            <person name="Alfaro M."/>
            <person name="Ramirez L."/>
            <person name="Pisabarro A.G."/>
            <person name="Kuo A."/>
            <person name="Tritt A."/>
            <person name="Lipzen A."/>
            <person name="He G."/>
            <person name="Yan M."/>
            <person name="Ng V."/>
            <person name="Cullen D."/>
            <person name="Martin F."/>
            <person name="Rosso M.-N."/>
            <person name="Henrissat B."/>
            <person name="Hibbett D."/>
            <person name="Martinez A.T."/>
            <person name="Grigoriev I.V."/>
        </authorList>
    </citation>
    <scope>NUCLEOTIDE SEQUENCE</scope>
    <source>
        <strain evidence="15">AH 44721</strain>
    </source>
</reference>
<evidence type="ECO:0000256" key="9">
    <source>
        <dbReference type="ARBA" id="ARBA00023002"/>
    </source>
</evidence>
<evidence type="ECO:0000256" key="4">
    <source>
        <dbReference type="ARBA" id="ARBA00010617"/>
    </source>
</evidence>
<comment type="similarity">
    <text evidence="4 14">Belongs to the cytochrome P450 family.</text>
</comment>
<keyword evidence="8" id="KW-1133">Transmembrane helix</keyword>
<keyword evidence="7 13" id="KW-0479">Metal-binding</keyword>
<keyword evidence="6" id="KW-0812">Transmembrane</keyword>
<dbReference type="Gene3D" id="1.10.630.10">
    <property type="entry name" value="Cytochrome P450"/>
    <property type="match status" value="1"/>
</dbReference>
<dbReference type="InterPro" id="IPR002401">
    <property type="entry name" value="Cyt_P450_E_grp-I"/>
</dbReference>
<dbReference type="PRINTS" id="PR00385">
    <property type="entry name" value="P450"/>
</dbReference>
<evidence type="ECO:0000256" key="3">
    <source>
        <dbReference type="ARBA" id="ARBA00004721"/>
    </source>
</evidence>
<evidence type="ECO:0000313" key="15">
    <source>
        <dbReference type="EMBL" id="KAF8906588.1"/>
    </source>
</evidence>
<dbReference type="CDD" id="cd11069">
    <property type="entry name" value="CYP_FUM15-like"/>
    <property type="match status" value="1"/>
</dbReference>
<evidence type="ECO:0000256" key="12">
    <source>
        <dbReference type="ARBA" id="ARBA00023136"/>
    </source>
</evidence>
<evidence type="ECO:0000256" key="13">
    <source>
        <dbReference type="PIRSR" id="PIRSR602401-1"/>
    </source>
</evidence>
<dbReference type="GO" id="GO:0004497">
    <property type="term" value="F:monooxygenase activity"/>
    <property type="evidence" value="ECO:0007669"/>
    <property type="project" value="UniProtKB-KW"/>
</dbReference>
<dbReference type="OrthoDB" id="1470350at2759"/>
<comment type="caution">
    <text evidence="15">The sequence shown here is derived from an EMBL/GenBank/DDBJ whole genome shotgun (WGS) entry which is preliminary data.</text>
</comment>
<evidence type="ECO:0000256" key="5">
    <source>
        <dbReference type="ARBA" id="ARBA00022617"/>
    </source>
</evidence>
<name>A0A9P5NVH7_GYMJU</name>
<dbReference type="AlphaFoldDB" id="A0A9P5NVH7"/>
<evidence type="ECO:0000256" key="8">
    <source>
        <dbReference type="ARBA" id="ARBA00022989"/>
    </source>
</evidence>
<keyword evidence="5 13" id="KW-0349">Heme</keyword>
<dbReference type="InterPro" id="IPR017972">
    <property type="entry name" value="Cyt_P450_CS"/>
</dbReference>
<dbReference type="PROSITE" id="PS00086">
    <property type="entry name" value="CYTOCHROME_P450"/>
    <property type="match status" value="1"/>
</dbReference>
<protein>
    <submittedName>
        <fullName evidence="15">Cytochrome P450</fullName>
    </submittedName>
</protein>
<dbReference type="Proteomes" id="UP000724874">
    <property type="component" value="Unassembled WGS sequence"/>
</dbReference>
<dbReference type="GO" id="GO:0016705">
    <property type="term" value="F:oxidoreductase activity, acting on paired donors, with incorporation or reduction of molecular oxygen"/>
    <property type="evidence" value="ECO:0007669"/>
    <property type="project" value="InterPro"/>
</dbReference>
<evidence type="ECO:0000256" key="14">
    <source>
        <dbReference type="RuleBase" id="RU000461"/>
    </source>
</evidence>
<gene>
    <name evidence="15" type="ORF">CPB84DRAFT_1770167</name>
</gene>
<keyword evidence="11 14" id="KW-0503">Monooxygenase</keyword>
<dbReference type="GO" id="GO:0016020">
    <property type="term" value="C:membrane"/>
    <property type="evidence" value="ECO:0007669"/>
    <property type="project" value="UniProtKB-SubCell"/>
</dbReference>
<proteinExistence type="inferred from homology"/>
<accession>A0A9P5NVH7</accession>
<keyword evidence="10 13" id="KW-0408">Iron</keyword>
<keyword evidence="16" id="KW-1185">Reference proteome</keyword>
<organism evidence="15 16">
    <name type="scientific">Gymnopilus junonius</name>
    <name type="common">Spectacular rustgill mushroom</name>
    <name type="synonym">Gymnopilus spectabilis subsp. junonius</name>
    <dbReference type="NCBI Taxonomy" id="109634"/>
    <lineage>
        <taxon>Eukaryota</taxon>
        <taxon>Fungi</taxon>
        <taxon>Dikarya</taxon>
        <taxon>Basidiomycota</taxon>
        <taxon>Agaricomycotina</taxon>
        <taxon>Agaricomycetes</taxon>
        <taxon>Agaricomycetidae</taxon>
        <taxon>Agaricales</taxon>
        <taxon>Agaricineae</taxon>
        <taxon>Hymenogastraceae</taxon>
        <taxon>Gymnopilus</taxon>
    </lineage>
</organism>
<keyword evidence="12" id="KW-0472">Membrane</keyword>
<evidence type="ECO:0000256" key="7">
    <source>
        <dbReference type="ARBA" id="ARBA00022723"/>
    </source>
</evidence>
<dbReference type="InterPro" id="IPR050121">
    <property type="entry name" value="Cytochrome_P450_monoxygenase"/>
</dbReference>
<dbReference type="SUPFAM" id="SSF48264">
    <property type="entry name" value="Cytochrome P450"/>
    <property type="match status" value="1"/>
</dbReference>
<sequence length="554" mass="62181">MDYFLLSKLFLAILFFAIAYAGYLLVIVPSLNPLQLLAGPPDQGWFRNHLQSVLDPAVSPRMHEYFVRKYGRSIRIRGVGPWDVRLLTLDPVSVAHVLRNSTIYEKPWQSRRLITSLIGCGMLAAEGGVHKRQRRVATPAFSIQNLRELIPVVFNKGNNLKDKWLEILNVSSGPIAIDVCHWVSRATFDVIGLAGFDYNFNSIEDESNELFCAYKEMFEVAISQSPPIRTVLRIYAPFLDSLFPDSALRTIQRSQDVIHRVAGHLIQEKKFKIAQGLKEGIPYGGRDLLSLLLKSNVATDLPADQRISDTDILHNINTFMFAGSDTSSLSLTWTLLLLAENPLVQDRLRAELLTVSPASSGNLSHLTEEEIHSLYTNISNLPYLHNVIRESVRLIPPVHSSIRVATQDDEIPVSYPVHGKNGTTSNQKSQATITVPRGSFVHVAIEGFNLDKTFWGDDAWKFMPDRWDRLPETASELPGLFSNTLTFSAGPRSCIGMRFSILEIKTFLYILLTNFCFQPTGDKIIKANVVLTRPYISGRYKEGSQCPLIITPLS</sequence>
<comment type="subcellular location">
    <subcellularLocation>
        <location evidence="2">Membrane</location>
    </subcellularLocation>
</comment>
<evidence type="ECO:0000256" key="11">
    <source>
        <dbReference type="ARBA" id="ARBA00023033"/>
    </source>
</evidence>
<dbReference type="InterPro" id="IPR036396">
    <property type="entry name" value="Cyt_P450_sf"/>
</dbReference>
<comment type="pathway">
    <text evidence="3">Secondary metabolite biosynthesis; terpenoid biosynthesis.</text>
</comment>
<evidence type="ECO:0000313" key="16">
    <source>
        <dbReference type="Proteomes" id="UP000724874"/>
    </source>
</evidence>
<dbReference type="GO" id="GO:0020037">
    <property type="term" value="F:heme binding"/>
    <property type="evidence" value="ECO:0007669"/>
    <property type="project" value="InterPro"/>
</dbReference>
<dbReference type="PANTHER" id="PTHR24305:SF166">
    <property type="entry name" value="CYTOCHROME P450 12A4, MITOCHONDRIAL-RELATED"/>
    <property type="match status" value="1"/>
</dbReference>
<evidence type="ECO:0000256" key="1">
    <source>
        <dbReference type="ARBA" id="ARBA00001971"/>
    </source>
</evidence>
<keyword evidence="9 14" id="KW-0560">Oxidoreductase</keyword>
<evidence type="ECO:0000256" key="10">
    <source>
        <dbReference type="ARBA" id="ARBA00023004"/>
    </source>
</evidence>
<evidence type="ECO:0000256" key="2">
    <source>
        <dbReference type="ARBA" id="ARBA00004370"/>
    </source>
</evidence>
<dbReference type="EMBL" id="JADNYJ010000018">
    <property type="protein sequence ID" value="KAF8906588.1"/>
    <property type="molecule type" value="Genomic_DNA"/>
</dbReference>
<dbReference type="PRINTS" id="PR00463">
    <property type="entry name" value="EP450I"/>
</dbReference>
<comment type="cofactor">
    <cofactor evidence="1 13">
        <name>heme</name>
        <dbReference type="ChEBI" id="CHEBI:30413"/>
    </cofactor>
</comment>